<reference evidence="2 3" key="1">
    <citation type="journal article" date="2017" name="Mol. Ecol.">
        <title>Comparative and population genomic landscape of Phellinus noxius: A hypervariable fungus causing root rot in trees.</title>
        <authorList>
            <person name="Chung C.L."/>
            <person name="Lee T.J."/>
            <person name="Akiba M."/>
            <person name="Lee H.H."/>
            <person name="Kuo T.H."/>
            <person name="Liu D."/>
            <person name="Ke H.M."/>
            <person name="Yokoi T."/>
            <person name="Roa M.B."/>
            <person name="Lu M.J."/>
            <person name="Chang Y.Y."/>
            <person name="Ann P.J."/>
            <person name="Tsai J.N."/>
            <person name="Chen C.Y."/>
            <person name="Tzean S.S."/>
            <person name="Ota Y."/>
            <person name="Hattori T."/>
            <person name="Sahashi N."/>
            <person name="Liou R.F."/>
            <person name="Kikuchi T."/>
            <person name="Tsai I.J."/>
        </authorList>
    </citation>
    <scope>NUCLEOTIDE SEQUENCE [LARGE SCALE GENOMIC DNA]</scope>
    <source>
        <strain evidence="2 3">FFPRI411160</strain>
    </source>
</reference>
<dbReference type="AlphaFoldDB" id="A0A286UBQ4"/>
<evidence type="ECO:0000256" key="1">
    <source>
        <dbReference type="SAM" id="MobiDB-lite"/>
    </source>
</evidence>
<accession>A0A286UBQ4</accession>
<gene>
    <name evidence="2" type="ORF">PNOK_0706200</name>
</gene>
<dbReference type="EMBL" id="NBII01000007">
    <property type="protein sequence ID" value="PAV16998.1"/>
    <property type="molecule type" value="Genomic_DNA"/>
</dbReference>
<name>A0A286UBQ4_9AGAM</name>
<comment type="caution">
    <text evidence="2">The sequence shown here is derived from an EMBL/GenBank/DDBJ whole genome shotgun (WGS) entry which is preliminary data.</text>
</comment>
<keyword evidence="3" id="KW-1185">Reference proteome</keyword>
<protein>
    <submittedName>
        <fullName evidence="2">Uncharacterized protein</fullName>
    </submittedName>
</protein>
<dbReference type="OrthoDB" id="2726318at2759"/>
<proteinExistence type="predicted"/>
<feature type="compositionally biased region" description="Polar residues" evidence="1">
    <location>
        <begin position="27"/>
        <end position="40"/>
    </location>
</feature>
<feature type="compositionally biased region" description="Pro residues" evidence="1">
    <location>
        <begin position="7"/>
        <end position="23"/>
    </location>
</feature>
<evidence type="ECO:0000313" key="3">
    <source>
        <dbReference type="Proteomes" id="UP000217199"/>
    </source>
</evidence>
<feature type="region of interest" description="Disordered" evidence="1">
    <location>
        <begin position="1"/>
        <end position="87"/>
    </location>
</feature>
<dbReference type="InParanoid" id="A0A286UBQ4"/>
<feature type="compositionally biased region" description="Basic and acidic residues" evidence="1">
    <location>
        <begin position="57"/>
        <end position="87"/>
    </location>
</feature>
<organism evidence="2 3">
    <name type="scientific">Pyrrhoderma noxium</name>
    <dbReference type="NCBI Taxonomy" id="2282107"/>
    <lineage>
        <taxon>Eukaryota</taxon>
        <taxon>Fungi</taxon>
        <taxon>Dikarya</taxon>
        <taxon>Basidiomycota</taxon>
        <taxon>Agaricomycotina</taxon>
        <taxon>Agaricomycetes</taxon>
        <taxon>Hymenochaetales</taxon>
        <taxon>Hymenochaetaceae</taxon>
        <taxon>Pyrrhoderma</taxon>
    </lineage>
</organism>
<sequence length="106" mass="11784">MNSPQEPASPSPSTPSSGSPPPDENINHSTVLSSSHQLPSPGQIKRRLVSGSAVYGRDLKSRRRDETSAKKPFVQEHSSRENRKEELVDIDLMEKLKLEFGDPFDE</sequence>
<evidence type="ECO:0000313" key="2">
    <source>
        <dbReference type="EMBL" id="PAV16998.1"/>
    </source>
</evidence>
<dbReference type="Proteomes" id="UP000217199">
    <property type="component" value="Unassembled WGS sequence"/>
</dbReference>